<dbReference type="AlphaFoldDB" id="A0A4Z2FYV1"/>
<feature type="compositionally biased region" description="Basic and acidic residues" evidence="1">
    <location>
        <begin position="1"/>
        <end position="12"/>
    </location>
</feature>
<evidence type="ECO:0000313" key="2">
    <source>
        <dbReference type="EMBL" id="TNN46486.1"/>
    </source>
</evidence>
<accession>A0A4Z2FYV1</accession>
<name>A0A4Z2FYV1_9TELE</name>
<sequence>MKMGVEGEEKRTRLSLPEQFPRQGAEGDLGVGGRIVETRSEPPLARKEAANGAAPISIREFLWNAGASHGRNNLMKGAGDALRIKDVRD</sequence>
<comment type="caution">
    <text evidence="2">The sequence shown here is derived from an EMBL/GenBank/DDBJ whole genome shotgun (WGS) entry which is preliminary data.</text>
</comment>
<dbReference type="Proteomes" id="UP000314294">
    <property type="component" value="Unassembled WGS sequence"/>
</dbReference>
<keyword evidence="3" id="KW-1185">Reference proteome</keyword>
<dbReference type="EMBL" id="SRLO01000786">
    <property type="protein sequence ID" value="TNN46486.1"/>
    <property type="molecule type" value="Genomic_DNA"/>
</dbReference>
<evidence type="ECO:0000256" key="1">
    <source>
        <dbReference type="SAM" id="MobiDB-lite"/>
    </source>
</evidence>
<gene>
    <name evidence="2" type="ORF">EYF80_043294</name>
</gene>
<proteinExistence type="predicted"/>
<evidence type="ECO:0000313" key="3">
    <source>
        <dbReference type="Proteomes" id="UP000314294"/>
    </source>
</evidence>
<feature type="region of interest" description="Disordered" evidence="1">
    <location>
        <begin position="1"/>
        <end position="31"/>
    </location>
</feature>
<reference evidence="2 3" key="1">
    <citation type="submission" date="2019-03" db="EMBL/GenBank/DDBJ databases">
        <title>First draft genome of Liparis tanakae, snailfish: a comprehensive survey of snailfish specific genes.</title>
        <authorList>
            <person name="Kim W."/>
            <person name="Song I."/>
            <person name="Jeong J.-H."/>
            <person name="Kim D."/>
            <person name="Kim S."/>
            <person name="Ryu S."/>
            <person name="Song J.Y."/>
            <person name="Lee S.K."/>
        </authorList>
    </citation>
    <scope>NUCLEOTIDE SEQUENCE [LARGE SCALE GENOMIC DNA]</scope>
    <source>
        <tissue evidence="2">Muscle</tissue>
    </source>
</reference>
<protein>
    <submittedName>
        <fullName evidence="2">Uncharacterized protein</fullName>
    </submittedName>
</protein>
<organism evidence="2 3">
    <name type="scientific">Liparis tanakae</name>
    <name type="common">Tanaka's snailfish</name>
    <dbReference type="NCBI Taxonomy" id="230148"/>
    <lineage>
        <taxon>Eukaryota</taxon>
        <taxon>Metazoa</taxon>
        <taxon>Chordata</taxon>
        <taxon>Craniata</taxon>
        <taxon>Vertebrata</taxon>
        <taxon>Euteleostomi</taxon>
        <taxon>Actinopterygii</taxon>
        <taxon>Neopterygii</taxon>
        <taxon>Teleostei</taxon>
        <taxon>Neoteleostei</taxon>
        <taxon>Acanthomorphata</taxon>
        <taxon>Eupercaria</taxon>
        <taxon>Perciformes</taxon>
        <taxon>Cottioidei</taxon>
        <taxon>Cottales</taxon>
        <taxon>Liparidae</taxon>
        <taxon>Liparis</taxon>
    </lineage>
</organism>